<proteinExistence type="predicted"/>
<gene>
    <name evidence="1" type="ORF">HAX54_002970</name>
</gene>
<evidence type="ECO:0000313" key="2">
    <source>
        <dbReference type="Proteomes" id="UP000823775"/>
    </source>
</evidence>
<dbReference type="EMBL" id="JACEIK010011326">
    <property type="protein sequence ID" value="MCE3215611.1"/>
    <property type="molecule type" value="Genomic_DNA"/>
</dbReference>
<evidence type="ECO:0000313" key="1">
    <source>
        <dbReference type="EMBL" id="MCE3215611.1"/>
    </source>
</evidence>
<name>A0ABS8WTW9_DATST</name>
<keyword evidence="2" id="KW-1185">Reference proteome</keyword>
<reference evidence="1 2" key="1">
    <citation type="journal article" date="2021" name="BMC Genomics">
        <title>Datura genome reveals duplications of psychoactive alkaloid biosynthetic genes and high mutation rate following tissue culture.</title>
        <authorList>
            <person name="Rajewski A."/>
            <person name="Carter-House D."/>
            <person name="Stajich J."/>
            <person name="Litt A."/>
        </authorList>
    </citation>
    <scope>NUCLEOTIDE SEQUENCE [LARGE SCALE GENOMIC DNA]</scope>
    <source>
        <strain evidence="1">AR-01</strain>
    </source>
</reference>
<comment type="caution">
    <text evidence="1">The sequence shown here is derived from an EMBL/GenBank/DDBJ whole genome shotgun (WGS) entry which is preliminary data.</text>
</comment>
<dbReference type="Proteomes" id="UP000823775">
    <property type="component" value="Unassembled WGS sequence"/>
</dbReference>
<accession>A0ABS8WTW9</accession>
<organism evidence="1 2">
    <name type="scientific">Datura stramonium</name>
    <name type="common">Jimsonweed</name>
    <name type="synonym">Common thornapple</name>
    <dbReference type="NCBI Taxonomy" id="4076"/>
    <lineage>
        <taxon>Eukaryota</taxon>
        <taxon>Viridiplantae</taxon>
        <taxon>Streptophyta</taxon>
        <taxon>Embryophyta</taxon>
        <taxon>Tracheophyta</taxon>
        <taxon>Spermatophyta</taxon>
        <taxon>Magnoliopsida</taxon>
        <taxon>eudicotyledons</taxon>
        <taxon>Gunneridae</taxon>
        <taxon>Pentapetalae</taxon>
        <taxon>asterids</taxon>
        <taxon>lamiids</taxon>
        <taxon>Solanales</taxon>
        <taxon>Solanaceae</taxon>
        <taxon>Solanoideae</taxon>
        <taxon>Datureae</taxon>
        <taxon>Datura</taxon>
    </lineage>
</organism>
<sequence>MDVPLNSWWSDSGATFHLTNDLQDLGRRLKPREDEASIVVAMELKHLEEPKVDSSVLRRVAPTIHRYFAGWNRLFTGALQVAPAIHRCFTGWHRLFTGASQVGTGYSLVVHRLAPVVLSSKGK</sequence>
<protein>
    <submittedName>
        <fullName evidence="1">Uncharacterized protein</fullName>
    </submittedName>
</protein>